<dbReference type="PROSITE" id="PS51635">
    <property type="entry name" value="PNPLA"/>
    <property type="match status" value="1"/>
</dbReference>
<dbReference type="Gene3D" id="3.40.1090.10">
    <property type="entry name" value="Cytosolic phospholipase A2 catalytic domain"/>
    <property type="match status" value="2"/>
</dbReference>
<dbReference type="AlphaFoldDB" id="A0A1A2ZBE0"/>
<reference evidence="7" key="1">
    <citation type="submission" date="2016-06" db="EMBL/GenBank/DDBJ databases">
        <authorList>
            <person name="Sutton G."/>
            <person name="Brinkac L."/>
            <person name="Sanka R."/>
            <person name="Adams M."/>
            <person name="Lau E."/>
            <person name="Sam S."/>
            <person name="Sreng N."/>
            <person name="Him V."/>
            <person name="Kerleguer A."/>
            <person name="Cheng S."/>
        </authorList>
    </citation>
    <scope>NUCLEOTIDE SEQUENCE [LARGE SCALE GENOMIC DNA]</scope>
    <source>
        <strain evidence="7">E861</strain>
    </source>
</reference>
<sequence>MTVSTKRALVLAGGGVVGIAWETGILRGIADESPELARALMNSDVLVGTSAGSAVAAQISSGLSLDELFARQVQENSAEIDPGVDIDDIAELFLTAMADPGMTVTQKRQRIGAVALATETVAEPVRREVIAQRLPSHDWPERPLRITAIDVATGELVVLHRDCGVGLVDAVAASCAVPGAWPPVTVADRRYMDGGIGSTINLDVADDCGAAVVLVPAGASAPSSFGPGPAAEIAAFSGAALGVFADDESLAAFGANPLDPRCRTASARAGRAQGRREAAAVAAFLNGLS</sequence>
<proteinExistence type="predicted"/>
<dbReference type="Pfam" id="PF01734">
    <property type="entry name" value="Patatin"/>
    <property type="match status" value="1"/>
</dbReference>
<feature type="active site" description="Nucleophile" evidence="4">
    <location>
        <position position="50"/>
    </location>
</feature>
<dbReference type="GO" id="GO:0016787">
    <property type="term" value="F:hydrolase activity"/>
    <property type="evidence" value="ECO:0007669"/>
    <property type="project" value="UniProtKB-UniRule"/>
</dbReference>
<keyword evidence="3 4" id="KW-0443">Lipid metabolism</keyword>
<dbReference type="PANTHER" id="PTHR14226">
    <property type="entry name" value="NEUROPATHY TARGET ESTERASE/SWISS CHEESE D.MELANOGASTER"/>
    <property type="match status" value="1"/>
</dbReference>
<dbReference type="SUPFAM" id="SSF52151">
    <property type="entry name" value="FabD/lysophospholipase-like"/>
    <property type="match status" value="1"/>
</dbReference>
<organism evidence="6 7">
    <name type="scientific">Mycobacterium kyorinense</name>
    <dbReference type="NCBI Taxonomy" id="487514"/>
    <lineage>
        <taxon>Bacteria</taxon>
        <taxon>Bacillati</taxon>
        <taxon>Actinomycetota</taxon>
        <taxon>Actinomycetes</taxon>
        <taxon>Mycobacteriales</taxon>
        <taxon>Mycobacteriaceae</taxon>
        <taxon>Mycobacterium</taxon>
    </lineage>
</organism>
<keyword evidence="2 4" id="KW-0442">Lipid degradation</keyword>
<protein>
    <submittedName>
        <fullName evidence="6">Patatin</fullName>
    </submittedName>
</protein>
<evidence type="ECO:0000256" key="4">
    <source>
        <dbReference type="PROSITE-ProRule" id="PRU01161"/>
    </source>
</evidence>
<evidence type="ECO:0000256" key="3">
    <source>
        <dbReference type="ARBA" id="ARBA00023098"/>
    </source>
</evidence>
<dbReference type="Proteomes" id="UP000093592">
    <property type="component" value="Unassembled WGS sequence"/>
</dbReference>
<evidence type="ECO:0000256" key="1">
    <source>
        <dbReference type="ARBA" id="ARBA00022801"/>
    </source>
</evidence>
<dbReference type="PANTHER" id="PTHR14226:SF57">
    <property type="entry name" value="BLR7027 PROTEIN"/>
    <property type="match status" value="1"/>
</dbReference>
<accession>A0A1A2ZBE0</accession>
<dbReference type="InterPro" id="IPR050301">
    <property type="entry name" value="NTE"/>
</dbReference>
<feature type="active site" description="Proton acceptor" evidence="4">
    <location>
        <position position="193"/>
    </location>
</feature>
<name>A0A1A2ZBE0_9MYCO</name>
<evidence type="ECO:0000259" key="5">
    <source>
        <dbReference type="PROSITE" id="PS51635"/>
    </source>
</evidence>
<comment type="caution">
    <text evidence="6">The sequence shown here is derived from an EMBL/GenBank/DDBJ whole genome shotgun (WGS) entry which is preliminary data.</text>
</comment>
<dbReference type="GO" id="GO:0016042">
    <property type="term" value="P:lipid catabolic process"/>
    <property type="evidence" value="ECO:0007669"/>
    <property type="project" value="UniProtKB-UniRule"/>
</dbReference>
<feature type="short sequence motif" description="GXGXXG" evidence="4">
    <location>
        <begin position="13"/>
        <end position="18"/>
    </location>
</feature>
<evidence type="ECO:0000313" key="7">
    <source>
        <dbReference type="Proteomes" id="UP000093592"/>
    </source>
</evidence>
<dbReference type="EMBL" id="LZKJ01000085">
    <property type="protein sequence ID" value="OBI47545.1"/>
    <property type="molecule type" value="Genomic_DNA"/>
</dbReference>
<evidence type="ECO:0000256" key="2">
    <source>
        <dbReference type="ARBA" id="ARBA00022963"/>
    </source>
</evidence>
<keyword evidence="1 4" id="KW-0378">Hydrolase</keyword>
<gene>
    <name evidence="6" type="ORF">A5707_18900</name>
</gene>
<dbReference type="InterPro" id="IPR016035">
    <property type="entry name" value="Acyl_Trfase/lysoPLipase"/>
</dbReference>
<evidence type="ECO:0000313" key="6">
    <source>
        <dbReference type="EMBL" id="OBI47545.1"/>
    </source>
</evidence>
<feature type="short sequence motif" description="DGA/G" evidence="4">
    <location>
        <begin position="193"/>
        <end position="195"/>
    </location>
</feature>
<feature type="domain" description="PNPLA" evidence="5">
    <location>
        <begin position="9"/>
        <end position="206"/>
    </location>
</feature>
<dbReference type="InterPro" id="IPR002641">
    <property type="entry name" value="PNPLA_dom"/>
</dbReference>
<feature type="short sequence motif" description="GXSXG" evidence="4">
    <location>
        <begin position="48"/>
        <end position="52"/>
    </location>
</feature>